<feature type="domain" description="3-keto-alpha-glucoside-1,2-lyase/3-keto-2-hydroxy-glucal hydratase" evidence="1">
    <location>
        <begin position="27"/>
        <end position="201"/>
    </location>
</feature>
<dbReference type="InterPro" id="IPR010496">
    <property type="entry name" value="AL/BT2_dom"/>
</dbReference>
<dbReference type="AlphaFoldDB" id="A0A382AT97"/>
<name>A0A382AT97_9ZZZZ</name>
<dbReference type="EMBL" id="UINC01026749">
    <property type="protein sequence ID" value="SVB04756.1"/>
    <property type="molecule type" value="Genomic_DNA"/>
</dbReference>
<evidence type="ECO:0000259" key="1">
    <source>
        <dbReference type="Pfam" id="PF06439"/>
    </source>
</evidence>
<dbReference type="Gene3D" id="2.60.120.560">
    <property type="entry name" value="Exo-inulinase, domain 1"/>
    <property type="match status" value="1"/>
</dbReference>
<gene>
    <name evidence="2" type="ORF">METZ01_LOCUS157610</name>
</gene>
<dbReference type="Pfam" id="PF06439">
    <property type="entry name" value="3keto-disac_hyd"/>
    <property type="match status" value="1"/>
</dbReference>
<sequence length="207" mass="22646">MNKLLIASIIVTLFVGCATNVAPKSGALFNGANLDNWVIENDGQFSVEDGVLKVNHGTGWLRSAGVFSDFTLVMEFRFLEAEANSGIFVRTGPTSHDDENGWPNNGYQVQCMDTITGRAPLATMIPYGAPPFEHQSDLAALAKAYKPLGQWQTYEITCVSETLEVKLNGKRITTATNIKNLKGHIGIQAEHGLLEFRKIDIMENASK</sequence>
<accession>A0A382AT97</accession>
<proteinExistence type="predicted"/>
<protein>
    <recommendedName>
        <fullName evidence="1">3-keto-alpha-glucoside-1,2-lyase/3-keto-2-hydroxy-glucal hydratase domain-containing protein</fullName>
    </recommendedName>
</protein>
<dbReference type="GO" id="GO:0016787">
    <property type="term" value="F:hydrolase activity"/>
    <property type="evidence" value="ECO:0007669"/>
    <property type="project" value="InterPro"/>
</dbReference>
<dbReference type="PROSITE" id="PS51257">
    <property type="entry name" value="PROKAR_LIPOPROTEIN"/>
    <property type="match status" value="1"/>
</dbReference>
<evidence type="ECO:0000313" key="2">
    <source>
        <dbReference type="EMBL" id="SVB04756.1"/>
    </source>
</evidence>
<organism evidence="2">
    <name type="scientific">marine metagenome</name>
    <dbReference type="NCBI Taxonomy" id="408172"/>
    <lineage>
        <taxon>unclassified sequences</taxon>
        <taxon>metagenomes</taxon>
        <taxon>ecological metagenomes</taxon>
    </lineage>
</organism>
<reference evidence="2" key="1">
    <citation type="submission" date="2018-05" db="EMBL/GenBank/DDBJ databases">
        <authorList>
            <person name="Lanie J.A."/>
            <person name="Ng W.-L."/>
            <person name="Kazmierczak K.M."/>
            <person name="Andrzejewski T.M."/>
            <person name="Davidsen T.M."/>
            <person name="Wayne K.J."/>
            <person name="Tettelin H."/>
            <person name="Glass J.I."/>
            <person name="Rusch D."/>
            <person name="Podicherti R."/>
            <person name="Tsui H.-C.T."/>
            <person name="Winkler M.E."/>
        </authorList>
    </citation>
    <scope>NUCLEOTIDE SEQUENCE</scope>
</reference>